<organism evidence="2 3">
    <name type="scientific">Trichoplax adhaerens</name>
    <name type="common">Trichoplax reptans</name>
    <dbReference type="NCBI Taxonomy" id="10228"/>
    <lineage>
        <taxon>Eukaryota</taxon>
        <taxon>Metazoa</taxon>
        <taxon>Placozoa</taxon>
        <taxon>Uniplacotomia</taxon>
        <taxon>Trichoplacea</taxon>
        <taxon>Trichoplacidae</taxon>
        <taxon>Trichoplax</taxon>
    </lineage>
</organism>
<dbReference type="OMA" id="QYAQSFA"/>
<evidence type="ECO:0000256" key="1">
    <source>
        <dbReference type="RuleBase" id="RU000363"/>
    </source>
</evidence>
<dbReference type="KEGG" id="tad:TRIADDRAFT_56845"/>
<dbReference type="GO" id="GO:0016491">
    <property type="term" value="F:oxidoreductase activity"/>
    <property type="evidence" value="ECO:0000318"/>
    <property type="project" value="GO_Central"/>
</dbReference>
<dbReference type="Proteomes" id="UP000009022">
    <property type="component" value="Unassembled WGS sequence"/>
</dbReference>
<dbReference type="CDD" id="cd05325">
    <property type="entry name" value="carb_red_sniffer_like_SDR_c"/>
    <property type="match status" value="1"/>
</dbReference>
<accession>B3RWR0</accession>
<keyword evidence="3" id="KW-1185">Reference proteome</keyword>
<dbReference type="InterPro" id="IPR002347">
    <property type="entry name" value="SDR_fam"/>
</dbReference>
<dbReference type="InParanoid" id="B3RWR0"/>
<dbReference type="PhylomeDB" id="B3RWR0"/>
<dbReference type="RefSeq" id="XP_002112631.1">
    <property type="nucleotide sequence ID" value="XM_002112595.1"/>
</dbReference>
<dbReference type="Gene3D" id="3.40.50.720">
    <property type="entry name" value="NAD(P)-binding Rossmann-like Domain"/>
    <property type="match status" value="1"/>
</dbReference>
<evidence type="ECO:0000313" key="3">
    <source>
        <dbReference type="Proteomes" id="UP000009022"/>
    </source>
</evidence>
<dbReference type="InterPro" id="IPR051468">
    <property type="entry name" value="Fungal_SecMetab_SDRs"/>
</dbReference>
<protein>
    <submittedName>
        <fullName evidence="2">Uncharacterized protein</fullName>
    </submittedName>
</protein>
<dbReference type="SUPFAM" id="SSF51735">
    <property type="entry name" value="NAD(P)-binding Rossmann-fold domains"/>
    <property type="match status" value="1"/>
</dbReference>
<dbReference type="GeneID" id="6753844"/>
<proteinExistence type="inferred from homology"/>
<dbReference type="AlphaFoldDB" id="B3RWR0"/>
<name>B3RWR0_TRIAD</name>
<comment type="similarity">
    <text evidence="1">Belongs to the short-chain dehydrogenases/reductases (SDR) family.</text>
</comment>
<dbReference type="GO" id="GO:0005737">
    <property type="term" value="C:cytoplasm"/>
    <property type="evidence" value="ECO:0000318"/>
    <property type="project" value="GO_Central"/>
</dbReference>
<evidence type="ECO:0000313" key="2">
    <source>
        <dbReference type="EMBL" id="EDV24741.1"/>
    </source>
</evidence>
<sequence length="245" mass="26842">MAFQFESVLITGASRGLGLEFVEQLSKASPSPKHIFATCRSPEGDTAKNLRELAANHSNVTIAKLDALDKQSIENSAVAVKEKLGDEGLDLIINNAGVGAPEEFLQATNEDMIRVYHTNVIGPLNVVQAYYSLITKAGKKKGFAAVINISSQRGSCEQTFSADFFPYGVSKAAMNRMTRAFSFDLIVHNVIAMSMNPGWVKTDIGSQDAILTTKESIEKMLIIIRSLDKNKNGTFYNYNGNRLPW</sequence>
<dbReference type="Pfam" id="PF00106">
    <property type="entry name" value="adh_short"/>
    <property type="match status" value="1"/>
</dbReference>
<dbReference type="EMBL" id="DS985245">
    <property type="protein sequence ID" value="EDV24741.1"/>
    <property type="molecule type" value="Genomic_DNA"/>
</dbReference>
<dbReference type="eggNOG" id="KOG1611">
    <property type="taxonomic scope" value="Eukaryota"/>
</dbReference>
<dbReference type="CTD" id="6753844"/>
<gene>
    <name evidence="2" type="ORF">TRIADDRAFT_56845</name>
</gene>
<dbReference type="HOGENOM" id="CLU_010194_9_1_1"/>
<dbReference type="InterPro" id="IPR036291">
    <property type="entry name" value="NAD(P)-bd_dom_sf"/>
</dbReference>
<dbReference type="PRINTS" id="PR00080">
    <property type="entry name" value="SDRFAMILY"/>
</dbReference>
<dbReference type="PANTHER" id="PTHR43544:SF33">
    <property type="entry name" value="C-FACTOR"/>
    <property type="match status" value="1"/>
</dbReference>
<dbReference type="PRINTS" id="PR00081">
    <property type="entry name" value="GDHRDH"/>
</dbReference>
<dbReference type="OrthoDB" id="7289984at2759"/>
<dbReference type="PANTHER" id="PTHR43544">
    <property type="entry name" value="SHORT-CHAIN DEHYDROGENASE/REDUCTASE"/>
    <property type="match status" value="1"/>
</dbReference>
<reference evidence="2 3" key="1">
    <citation type="journal article" date="2008" name="Nature">
        <title>The Trichoplax genome and the nature of placozoans.</title>
        <authorList>
            <person name="Srivastava M."/>
            <person name="Begovic E."/>
            <person name="Chapman J."/>
            <person name="Putnam N.H."/>
            <person name="Hellsten U."/>
            <person name="Kawashima T."/>
            <person name="Kuo A."/>
            <person name="Mitros T."/>
            <person name="Salamov A."/>
            <person name="Carpenter M.L."/>
            <person name="Signorovitch A.Y."/>
            <person name="Moreno M.A."/>
            <person name="Kamm K."/>
            <person name="Grimwood J."/>
            <person name="Schmutz J."/>
            <person name="Shapiro H."/>
            <person name="Grigoriev I.V."/>
            <person name="Buss L.W."/>
            <person name="Schierwater B."/>
            <person name="Dellaporta S.L."/>
            <person name="Rokhsar D.S."/>
        </authorList>
    </citation>
    <scope>NUCLEOTIDE SEQUENCE [LARGE SCALE GENOMIC DNA]</scope>
    <source>
        <strain evidence="2 3">Grell-BS-1999</strain>
    </source>
</reference>